<evidence type="ECO:0000313" key="2">
    <source>
        <dbReference type="EMBL" id="SMD27644.1"/>
    </source>
</evidence>
<reference evidence="2 3" key="1">
    <citation type="submission" date="2017-04" db="EMBL/GenBank/DDBJ databases">
        <authorList>
            <person name="Afonso C.L."/>
            <person name="Miller P.J."/>
            <person name="Scott M.A."/>
            <person name="Spackman E."/>
            <person name="Goraichik I."/>
            <person name="Dimitrov K.M."/>
            <person name="Suarez D.L."/>
            <person name="Swayne D.E."/>
        </authorList>
    </citation>
    <scope>NUCLEOTIDE SEQUENCE [LARGE SCALE GENOMIC DNA]</scope>
    <source>
        <strain evidence="2 3">DSM 43828</strain>
    </source>
</reference>
<evidence type="ECO:0000256" key="1">
    <source>
        <dbReference type="SAM" id="MobiDB-lite"/>
    </source>
</evidence>
<gene>
    <name evidence="2" type="ORF">SAMN05661093_11254</name>
</gene>
<sequence>MTRLAVNGTSLGASKLAGDHSRQKNDQPGTSTMINWGARLHHLTGKLKLVMCPATWDG</sequence>
<name>A0A1Y5Y9S1_KIBAR</name>
<proteinExistence type="predicted"/>
<protein>
    <submittedName>
        <fullName evidence="2">Uncharacterized protein</fullName>
    </submittedName>
</protein>
<dbReference type="AlphaFoldDB" id="A0A1Y5Y9S1"/>
<accession>A0A1Y5Y9S1</accession>
<keyword evidence="3" id="KW-1185">Reference proteome</keyword>
<evidence type="ECO:0000313" key="3">
    <source>
        <dbReference type="Proteomes" id="UP000192674"/>
    </source>
</evidence>
<organism evidence="2 3">
    <name type="scientific">Kibdelosporangium aridum</name>
    <dbReference type="NCBI Taxonomy" id="2030"/>
    <lineage>
        <taxon>Bacteria</taxon>
        <taxon>Bacillati</taxon>
        <taxon>Actinomycetota</taxon>
        <taxon>Actinomycetes</taxon>
        <taxon>Pseudonocardiales</taxon>
        <taxon>Pseudonocardiaceae</taxon>
        <taxon>Kibdelosporangium</taxon>
    </lineage>
</organism>
<dbReference type="Proteomes" id="UP000192674">
    <property type="component" value="Unassembled WGS sequence"/>
</dbReference>
<dbReference type="EMBL" id="FWXV01000034">
    <property type="protein sequence ID" value="SMD27644.1"/>
    <property type="molecule type" value="Genomic_DNA"/>
</dbReference>
<feature type="region of interest" description="Disordered" evidence="1">
    <location>
        <begin position="1"/>
        <end position="33"/>
    </location>
</feature>